<dbReference type="Proteomes" id="UP000266673">
    <property type="component" value="Unassembled WGS sequence"/>
</dbReference>
<evidence type="ECO:0000313" key="1">
    <source>
        <dbReference type="EMBL" id="RIB25826.1"/>
    </source>
</evidence>
<dbReference type="EMBL" id="QKWP01000161">
    <property type="protein sequence ID" value="RIB25826.1"/>
    <property type="molecule type" value="Genomic_DNA"/>
</dbReference>
<comment type="caution">
    <text evidence="1">The sequence shown here is derived from an EMBL/GenBank/DDBJ whole genome shotgun (WGS) entry which is preliminary data.</text>
</comment>
<gene>
    <name evidence="1" type="ORF">C2G38_2165082</name>
</gene>
<keyword evidence="2" id="KW-1185">Reference proteome</keyword>
<organism evidence="1 2">
    <name type="scientific">Gigaspora rosea</name>
    <dbReference type="NCBI Taxonomy" id="44941"/>
    <lineage>
        <taxon>Eukaryota</taxon>
        <taxon>Fungi</taxon>
        <taxon>Fungi incertae sedis</taxon>
        <taxon>Mucoromycota</taxon>
        <taxon>Glomeromycotina</taxon>
        <taxon>Glomeromycetes</taxon>
        <taxon>Diversisporales</taxon>
        <taxon>Gigasporaceae</taxon>
        <taxon>Gigaspora</taxon>
    </lineage>
</organism>
<accession>A0A397W392</accession>
<name>A0A397W392_9GLOM</name>
<sequence length="222" mass="25205">MQKEKALPGNGNNMNDDEFVGYVSDIKNAMDRETWCDFGWKVGTCYCTIRSGFDEATFVISEDLTFDENVLDKDCVNIITYLRQDDTFEVVDNGGEAADAKRIYFTTKHVTLDQSTVQNKELNDVLLEQQNSMRTLICMLKAKREMYGYGDTNVGVRNIWILESNRSISINGNDSKKQDMLCVDEYEGKGNDGLVNAVFGSRFEIRKLGRMDVTSQTKLLGF</sequence>
<dbReference type="AlphaFoldDB" id="A0A397W392"/>
<proteinExistence type="predicted"/>
<evidence type="ECO:0000313" key="2">
    <source>
        <dbReference type="Proteomes" id="UP000266673"/>
    </source>
</evidence>
<dbReference type="STRING" id="44941.A0A397W392"/>
<protein>
    <submittedName>
        <fullName evidence="1">Uncharacterized protein</fullName>
    </submittedName>
</protein>
<reference evidence="1 2" key="1">
    <citation type="submission" date="2018-06" db="EMBL/GenBank/DDBJ databases">
        <title>Comparative genomics reveals the genomic features of Rhizophagus irregularis, R. cerebriforme, R. diaphanum and Gigaspora rosea, and their symbiotic lifestyle signature.</title>
        <authorList>
            <person name="Morin E."/>
            <person name="San Clemente H."/>
            <person name="Chen E.C.H."/>
            <person name="De La Providencia I."/>
            <person name="Hainaut M."/>
            <person name="Kuo A."/>
            <person name="Kohler A."/>
            <person name="Murat C."/>
            <person name="Tang N."/>
            <person name="Roy S."/>
            <person name="Loubradou J."/>
            <person name="Henrissat B."/>
            <person name="Grigoriev I.V."/>
            <person name="Corradi N."/>
            <person name="Roux C."/>
            <person name="Martin F.M."/>
        </authorList>
    </citation>
    <scope>NUCLEOTIDE SEQUENCE [LARGE SCALE GENOMIC DNA]</scope>
    <source>
        <strain evidence="1 2">DAOM 194757</strain>
    </source>
</reference>